<dbReference type="AlphaFoldDB" id="A0A917DH60"/>
<comment type="caution">
    <text evidence="2">The sequence shown here is derived from an EMBL/GenBank/DDBJ whole genome shotgun (WGS) entry which is preliminary data.</text>
</comment>
<feature type="transmembrane region" description="Helical" evidence="1">
    <location>
        <begin position="258"/>
        <end position="280"/>
    </location>
</feature>
<keyword evidence="1" id="KW-0812">Transmembrane</keyword>
<feature type="transmembrane region" description="Helical" evidence="1">
    <location>
        <begin position="85"/>
        <end position="107"/>
    </location>
</feature>
<dbReference type="InterPro" id="IPR013416">
    <property type="entry name" value="CHP02587_IM"/>
</dbReference>
<evidence type="ECO:0000313" key="3">
    <source>
        <dbReference type="Proteomes" id="UP000613160"/>
    </source>
</evidence>
<keyword evidence="3" id="KW-1185">Reference proteome</keyword>
<reference evidence="2" key="2">
    <citation type="submission" date="2020-09" db="EMBL/GenBank/DDBJ databases">
        <authorList>
            <person name="Sun Q."/>
            <person name="Zhou Y."/>
        </authorList>
    </citation>
    <scope>NUCLEOTIDE SEQUENCE</scope>
    <source>
        <strain evidence="2">CGMCC 1.15493</strain>
    </source>
</reference>
<proteinExistence type="predicted"/>
<feature type="transmembrane region" description="Helical" evidence="1">
    <location>
        <begin position="193"/>
        <end position="213"/>
    </location>
</feature>
<feature type="transmembrane region" description="Helical" evidence="1">
    <location>
        <begin position="225"/>
        <end position="246"/>
    </location>
</feature>
<dbReference type="InterPro" id="IPR024464">
    <property type="entry name" value="DUF2391"/>
</dbReference>
<keyword evidence="1" id="KW-1133">Transmembrane helix</keyword>
<dbReference type="NCBIfam" id="TIGR02587">
    <property type="entry name" value="TIGR02587 family membrane protein"/>
    <property type="match status" value="1"/>
</dbReference>
<dbReference type="Pfam" id="PF09622">
    <property type="entry name" value="DUF2391"/>
    <property type="match status" value="1"/>
</dbReference>
<gene>
    <name evidence="2" type="ORF">GCM10011335_46120</name>
</gene>
<feature type="transmembrane region" description="Helical" evidence="1">
    <location>
        <begin position="154"/>
        <end position="173"/>
    </location>
</feature>
<dbReference type="EMBL" id="BMJJ01000014">
    <property type="protein sequence ID" value="GGD38172.1"/>
    <property type="molecule type" value="Genomic_DNA"/>
</dbReference>
<feature type="transmembrane region" description="Helical" evidence="1">
    <location>
        <begin position="20"/>
        <end position="41"/>
    </location>
</feature>
<keyword evidence="1" id="KW-0472">Membrane</keyword>
<protein>
    <submittedName>
        <fullName evidence="2">Membrane protein</fullName>
    </submittedName>
</protein>
<sequence length="281" mass="29271">MAIAETDALDVDADRDDVEFLLGLARAFGGAILFALPMFMTMEMWEIGASIDAGRFLAFLVMGLLVMILLAYYSGFEEADGPLDALLDGIVAFGVGMVTSIAILWVLGILKAGSSFSDVVGMAAVQAVPAGMGAVLARKQLGAGDQAGATRKGYAAELFLMLAGALFMALNVAPTEEMLLIAVSMTPGRTMGLMALSVILLHLFVYTVGFAGQEERAEGVGFWRTFLHFTVAGYGLVLVASCYVLWTFGSLDGGSLSLAATTSVVLGFPAALGAGIARLVV</sequence>
<name>A0A917DH60_9HYPH</name>
<dbReference type="RefSeq" id="WP_188854800.1">
    <property type="nucleotide sequence ID" value="NZ_BMJJ01000014.1"/>
</dbReference>
<reference evidence="2" key="1">
    <citation type="journal article" date="2014" name="Int. J. Syst. Evol. Microbiol.">
        <title>Complete genome sequence of Corynebacterium casei LMG S-19264T (=DSM 44701T), isolated from a smear-ripened cheese.</title>
        <authorList>
            <consortium name="US DOE Joint Genome Institute (JGI-PGF)"/>
            <person name="Walter F."/>
            <person name="Albersmeier A."/>
            <person name="Kalinowski J."/>
            <person name="Ruckert C."/>
        </authorList>
    </citation>
    <scope>NUCLEOTIDE SEQUENCE</scope>
    <source>
        <strain evidence="2">CGMCC 1.15493</strain>
    </source>
</reference>
<dbReference type="Proteomes" id="UP000613160">
    <property type="component" value="Unassembled WGS sequence"/>
</dbReference>
<organism evidence="2 3">
    <name type="scientific">Aureimonas glaciei</name>
    <dbReference type="NCBI Taxonomy" id="1776957"/>
    <lineage>
        <taxon>Bacteria</taxon>
        <taxon>Pseudomonadati</taxon>
        <taxon>Pseudomonadota</taxon>
        <taxon>Alphaproteobacteria</taxon>
        <taxon>Hyphomicrobiales</taxon>
        <taxon>Aurantimonadaceae</taxon>
        <taxon>Aureimonas</taxon>
    </lineage>
</organism>
<accession>A0A917DH60</accession>
<evidence type="ECO:0000256" key="1">
    <source>
        <dbReference type="SAM" id="Phobius"/>
    </source>
</evidence>
<feature type="transmembrane region" description="Helical" evidence="1">
    <location>
        <begin position="53"/>
        <end position="73"/>
    </location>
</feature>
<evidence type="ECO:0000313" key="2">
    <source>
        <dbReference type="EMBL" id="GGD38172.1"/>
    </source>
</evidence>